<dbReference type="Proteomes" id="UP000295210">
    <property type="component" value="Unassembled WGS sequence"/>
</dbReference>
<sequence length="475" mass="51327">MSPLGAIPSQPATSQIQPITSGSYNTGTVNTTGGIINSHPVDIFNHTTTYQPPESHSEDVTAEPAYPVEQIMLTPNVSELNSNASSVQYNDRRSGPFNLGIDVDWVLTSNLFNNFSSTQTTAGNYFDVSVPVGFVKKTATTNFNAYFRNSNTFYPAYSSLNHSSQIYSQDLQHKSSALTTWDWSMAGGRIISLDDYLPPVIAIGNTGVTQSSLASGLLPLYNGASTLAVTHRLTEEDTVSGSVTAGWTQEPLSAATSTQPAFLNREATGAVDLQYQRALNPYQSVGVELTDVYVKGLSPVGTSNFTSAQITFHQAFTKHGSLNAGIGPLYSHSASTYFPVQNDYSYTGNLGVSYQTSYARFDAGYARLFQLGYLAPAAPAHSLYATIDRPITPKMDLVLDTRYILALAPPHYQGGQYSDFATSLRLGYNITPNTTFYVNGAIFRQAGQGINIGRNDFTTGMSYTFGNPLTRSGGR</sequence>
<comment type="caution">
    <text evidence="2">The sequence shown here is derived from an EMBL/GenBank/DDBJ whole genome shotgun (WGS) entry which is preliminary data.</text>
</comment>
<dbReference type="AlphaFoldDB" id="A0A4R1LAQ6"/>
<protein>
    <recommendedName>
        <fullName evidence="4">Beta-barrel porin 2</fullName>
    </recommendedName>
</protein>
<evidence type="ECO:0000313" key="3">
    <source>
        <dbReference type="Proteomes" id="UP000295210"/>
    </source>
</evidence>
<reference evidence="2 3" key="1">
    <citation type="submission" date="2019-03" db="EMBL/GenBank/DDBJ databases">
        <title>Genomic Encyclopedia of Type Strains, Phase IV (KMG-IV): sequencing the most valuable type-strain genomes for metagenomic binning, comparative biology and taxonomic classification.</title>
        <authorList>
            <person name="Goeker M."/>
        </authorList>
    </citation>
    <scope>NUCLEOTIDE SEQUENCE [LARGE SCALE GENOMIC DNA]</scope>
    <source>
        <strain evidence="2 3">DSM 103428</strain>
    </source>
</reference>
<evidence type="ECO:0000313" key="2">
    <source>
        <dbReference type="EMBL" id="TCK75538.1"/>
    </source>
</evidence>
<accession>A0A4R1LAQ6</accession>
<gene>
    <name evidence="2" type="ORF">C7378_0522</name>
</gene>
<feature type="region of interest" description="Disordered" evidence="1">
    <location>
        <begin position="1"/>
        <end position="25"/>
    </location>
</feature>
<evidence type="ECO:0000256" key="1">
    <source>
        <dbReference type="SAM" id="MobiDB-lite"/>
    </source>
</evidence>
<keyword evidence="3" id="KW-1185">Reference proteome</keyword>
<dbReference type="EMBL" id="SMGK01000001">
    <property type="protein sequence ID" value="TCK75538.1"/>
    <property type="molecule type" value="Genomic_DNA"/>
</dbReference>
<name>A0A4R1LAQ6_9BACT</name>
<evidence type="ECO:0008006" key="4">
    <source>
        <dbReference type="Google" id="ProtNLM"/>
    </source>
</evidence>
<feature type="compositionally biased region" description="Polar residues" evidence="1">
    <location>
        <begin position="10"/>
        <end position="19"/>
    </location>
</feature>
<proteinExistence type="predicted"/>
<organism evidence="2 3">
    <name type="scientific">Acidipila rosea</name>
    <dbReference type="NCBI Taxonomy" id="768535"/>
    <lineage>
        <taxon>Bacteria</taxon>
        <taxon>Pseudomonadati</taxon>
        <taxon>Acidobacteriota</taxon>
        <taxon>Terriglobia</taxon>
        <taxon>Terriglobales</taxon>
        <taxon>Acidobacteriaceae</taxon>
        <taxon>Acidipila</taxon>
    </lineage>
</organism>